<evidence type="ECO:0000313" key="3">
    <source>
        <dbReference type="Proteomes" id="UP001148838"/>
    </source>
</evidence>
<feature type="compositionally biased region" description="Polar residues" evidence="1">
    <location>
        <begin position="241"/>
        <end position="263"/>
    </location>
</feature>
<accession>A0ABQ8TW61</accession>
<feature type="region of interest" description="Disordered" evidence="1">
    <location>
        <begin position="233"/>
        <end position="323"/>
    </location>
</feature>
<dbReference type="PANTHER" id="PTHR47326">
    <property type="entry name" value="TRANSPOSABLE ELEMENT TC3 TRANSPOSASE-LIKE PROTEIN"/>
    <property type="match status" value="1"/>
</dbReference>
<keyword evidence="3" id="KW-1185">Reference proteome</keyword>
<proteinExistence type="predicted"/>
<feature type="compositionally biased region" description="Polar residues" evidence="1">
    <location>
        <begin position="290"/>
        <end position="304"/>
    </location>
</feature>
<evidence type="ECO:0008006" key="4">
    <source>
        <dbReference type="Google" id="ProtNLM"/>
    </source>
</evidence>
<sequence length="323" mass="36611">MVYTLQERTEIIFIYGPENRCPRRTARAFNERHPEKNISHRYVIALIWKFEETAAVCNKTNDQPRKLDIILQIEVLGYFINEPITSIPKVAAVTNISVGSIHKVLKMNKFFPYKMQIQLNEDEFDRRVEFCEQMSQIIEDDPNLIQNICFSDKVTIFKWPLDVSFFGPLKTYDQAVTKWLKNHPGWVITQFQIADLFSEVYGKAATITNALGGFSSTGICPLNSDIFPDHLFSPAAPTDRPLTNSVPTDGPKGTTQKSSSATRNAKEHMIEPSPLTAPAAEASQKRPSAHVTQQEISPIPSGTRSVARRKRTHEGSQNEHLFY</sequence>
<comment type="caution">
    <text evidence="2">The sequence shown here is derived from an EMBL/GenBank/DDBJ whole genome shotgun (WGS) entry which is preliminary data.</text>
</comment>
<dbReference type="Proteomes" id="UP001148838">
    <property type="component" value="Unassembled WGS sequence"/>
</dbReference>
<name>A0ABQ8TW61_PERAM</name>
<evidence type="ECO:0000256" key="1">
    <source>
        <dbReference type="SAM" id="MobiDB-lite"/>
    </source>
</evidence>
<organism evidence="2 3">
    <name type="scientific">Periplaneta americana</name>
    <name type="common">American cockroach</name>
    <name type="synonym">Blatta americana</name>
    <dbReference type="NCBI Taxonomy" id="6978"/>
    <lineage>
        <taxon>Eukaryota</taxon>
        <taxon>Metazoa</taxon>
        <taxon>Ecdysozoa</taxon>
        <taxon>Arthropoda</taxon>
        <taxon>Hexapoda</taxon>
        <taxon>Insecta</taxon>
        <taxon>Pterygota</taxon>
        <taxon>Neoptera</taxon>
        <taxon>Polyneoptera</taxon>
        <taxon>Dictyoptera</taxon>
        <taxon>Blattodea</taxon>
        <taxon>Blattoidea</taxon>
        <taxon>Blattidae</taxon>
        <taxon>Blattinae</taxon>
        <taxon>Periplaneta</taxon>
    </lineage>
</organism>
<feature type="compositionally biased region" description="Basic and acidic residues" evidence="1">
    <location>
        <begin position="313"/>
        <end position="323"/>
    </location>
</feature>
<dbReference type="EMBL" id="JAJSOF020000003">
    <property type="protein sequence ID" value="KAJ4449520.1"/>
    <property type="molecule type" value="Genomic_DNA"/>
</dbReference>
<gene>
    <name evidence="2" type="ORF">ANN_00920</name>
</gene>
<protein>
    <recommendedName>
        <fullName evidence="4">DUF4817 domain-containing protein</fullName>
    </recommendedName>
</protein>
<evidence type="ECO:0000313" key="2">
    <source>
        <dbReference type="EMBL" id="KAJ4449520.1"/>
    </source>
</evidence>
<reference evidence="2 3" key="1">
    <citation type="journal article" date="2022" name="Allergy">
        <title>Genome assembly and annotation of Periplaneta americana reveal a comprehensive cockroach allergen profile.</title>
        <authorList>
            <person name="Wang L."/>
            <person name="Xiong Q."/>
            <person name="Saelim N."/>
            <person name="Wang L."/>
            <person name="Nong W."/>
            <person name="Wan A.T."/>
            <person name="Shi M."/>
            <person name="Liu X."/>
            <person name="Cao Q."/>
            <person name="Hui J.H.L."/>
            <person name="Sookrung N."/>
            <person name="Leung T.F."/>
            <person name="Tungtrongchitr A."/>
            <person name="Tsui S.K.W."/>
        </authorList>
    </citation>
    <scope>NUCLEOTIDE SEQUENCE [LARGE SCALE GENOMIC DNA]</scope>
    <source>
        <strain evidence="2">PWHHKU_190912</strain>
    </source>
</reference>
<dbReference type="PANTHER" id="PTHR47326:SF1">
    <property type="entry name" value="HTH PSQ-TYPE DOMAIN-CONTAINING PROTEIN"/>
    <property type="match status" value="1"/>
</dbReference>